<proteinExistence type="predicted"/>
<dbReference type="InterPro" id="IPR007111">
    <property type="entry name" value="NACHT_NTPase"/>
</dbReference>
<comment type="caution">
    <text evidence="2">The sequence shown here is derived from an EMBL/GenBank/DDBJ whole genome shotgun (WGS) entry which is preliminary data.</text>
</comment>
<dbReference type="InterPro" id="IPR011460">
    <property type="entry name" value="Lcl_C"/>
</dbReference>
<dbReference type="Gene3D" id="3.40.50.300">
    <property type="entry name" value="P-loop containing nucleotide triphosphate hydrolases"/>
    <property type="match status" value="1"/>
</dbReference>
<dbReference type="AlphaFoldDB" id="A0A2G6E9S0"/>
<protein>
    <recommendedName>
        <fullName evidence="1">NACHT domain-containing protein</fullName>
    </recommendedName>
</protein>
<name>A0A2G6E9S0_9BACT</name>
<dbReference type="Pfam" id="PF05729">
    <property type="entry name" value="NACHT"/>
    <property type="match status" value="1"/>
</dbReference>
<evidence type="ECO:0000259" key="1">
    <source>
        <dbReference type="PROSITE" id="PS50837"/>
    </source>
</evidence>
<dbReference type="PROSITE" id="PS50837">
    <property type="entry name" value="NACHT"/>
    <property type="match status" value="1"/>
</dbReference>
<feature type="domain" description="NACHT" evidence="1">
    <location>
        <begin position="156"/>
        <end position="286"/>
    </location>
</feature>
<organism evidence="2 3">
    <name type="scientific">candidate division KSB3 bacterium</name>
    <dbReference type="NCBI Taxonomy" id="2044937"/>
    <lineage>
        <taxon>Bacteria</taxon>
        <taxon>candidate division KSB3</taxon>
    </lineage>
</organism>
<gene>
    <name evidence="2" type="ORF">CSB45_02165</name>
</gene>
<reference evidence="2 3" key="1">
    <citation type="submission" date="2017-10" db="EMBL/GenBank/DDBJ databases">
        <title>Novel microbial diversity and functional potential in the marine mammal oral microbiome.</title>
        <authorList>
            <person name="Dudek N.K."/>
            <person name="Sun C.L."/>
            <person name="Burstein D."/>
            <person name="Kantor R.S."/>
            <person name="Aliaga Goltsman D.S."/>
            <person name="Bik E.M."/>
            <person name="Thomas B.C."/>
            <person name="Banfield J.F."/>
            <person name="Relman D.A."/>
        </authorList>
    </citation>
    <scope>NUCLEOTIDE SEQUENCE [LARGE SCALE GENOMIC DNA]</scope>
    <source>
        <strain evidence="2">DOLZORAL124_49_17</strain>
    </source>
</reference>
<evidence type="ECO:0000313" key="3">
    <source>
        <dbReference type="Proteomes" id="UP000229740"/>
    </source>
</evidence>
<dbReference type="Proteomes" id="UP000229740">
    <property type="component" value="Unassembled WGS sequence"/>
</dbReference>
<dbReference type="InterPro" id="IPR027417">
    <property type="entry name" value="P-loop_NTPase"/>
</dbReference>
<accession>A0A2G6E9S0</accession>
<dbReference type="PANTHER" id="PTHR46844">
    <property type="entry name" value="SLR5058 PROTEIN"/>
    <property type="match status" value="1"/>
</dbReference>
<dbReference type="EMBL" id="PDPS01000021">
    <property type="protein sequence ID" value="PID58826.1"/>
    <property type="molecule type" value="Genomic_DNA"/>
</dbReference>
<dbReference type="SUPFAM" id="SSF52540">
    <property type="entry name" value="P-loop containing nucleoside triphosphate hydrolases"/>
    <property type="match status" value="1"/>
</dbReference>
<dbReference type="PANTHER" id="PTHR46844:SF1">
    <property type="entry name" value="SLR5058 PROTEIN"/>
    <property type="match status" value="1"/>
</dbReference>
<sequence length="724" mass="81649">MGETFKKSVLLLCSQIPLFAPALLWRQQPLAAVILAGSYELLIFVWGFVGRDVWEALKPDVVKALTDWIKTSILNAFSGFRKRYKKHVTYDHRGIGTRGLRTPARAQLALTKVFVDLQLAPSHASQVSSNPLEAKSLPGSQTVWTFLQRLKSQKAVALAILGPPGCGKSTLLKYLALTFAGNKQRRYHLRAFVPILLFLREHARTIHDESPTLAELAQAHFANPKRYPELEPPATWFQKQLRAGRCLVLLDGLDEVAETLRNSVVKWVDRQIVAYPNCCFVLTARPKGYVETPLNRAQVLEVLPFSSEQAERFVRNWYLATMILSSDIDDPGIQRDADLEADDLLERLRTQPALEKLTVNPLLLTMIANVHNYRGALPKRRVELYAEICDVLLEHWQSAKGIDDELSAAQKRAVLYPVAESMMARQLRTLPFEELQALMDPHLKRVGQEKVLDFLTKLQDESGLLLEQESGVWGFAHLTFQEYLCAASWKERSSDEQDWRAAIHDDWWHEVLRLYAAQVADASPLIRTCMDLGTAGALKLGGNIAEEALTVDPDLREALKRALEELPDLHLRSAAQSVSTEEFERIFELDSAWRPLAYIHNQYERQGDVVLDRATGLIWQQSGSSERLSYAQAADYVEGLNAVNWGGFADWRLPTIPELLSLLDPERSSSGLYIDPIFDVRQLWCWSADRVAASSGSAWGVNFSGGGVHWGYFQYGGYVRCVRS</sequence>
<dbReference type="Pfam" id="PF07603">
    <property type="entry name" value="Lcl_C"/>
    <property type="match status" value="1"/>
</dbReference>
<evidence type="ECO:0000313" key="2">
    <source>
        <dbReference type="EMBL" id="PID58826.1"/>
    </source>
</evidence>